<protein>
    <recommendedName>
        <fullName evidence="4">Lipoprotein</fullName>
    </recommendedName>
</protein>
<dbReference type="HOGENOM" id="CLU_1029267_0_0_9"/>
<evidence type="ECO:0000256" key="1">
    <source>
        <dbReference type="SAM" id="SignalP"/>
    </source>
</evidence>
<organism evidence="2 3">
    <name type="scientific">Butyrivibrio proteoclasticus (strain ATCC 51982 / DSM 14932 / B316)</name>
    <name type="common">Clostridium proteoclasticum</name>
    <dbReference type="NCBI Taxonomy" id="515622"/>
    <lineage>
        <taxon>Bacteria</taxon>
        <taxon>Bacillati</taxon>
        <taxon>Bacillota</taxon>
        <taxon>Clostridia</taxon>
        <taxon>Lachnospirales</taxon>
        <taxon>Lachnospiraceae</taxon>
        <taxon>Butyrivibrio</taxon>
    </lineage>
</organism>
<feature type="chain" id="PRO_5039645373" description="Lipoprotein" evidence="1">
    <location>
        <begin position="23"/>
        <end position="270"/>
    </location>
</feature>
<dbReference type="Proteomes" id="UP000001299">
    <property type="component" value="Plasmid pCY360"/>
</dbReference>
<keyword evidence="1" id="KW-0732">Signal</keyword>
<geneLocation type="plasmid" evidence="2 3">
    <name>pCY360</name>
</geneLocation>
<gene>
    <name evidence="2" type="ordered locus">bpr_II287</name>
</gene>
<keyword evidence="2" id="KW-0614">Plasmid</keyword>
<reference evidence="2 3" key="1">
    <citation type="journal article" date="2010" name="PLoS ONE">
        <title>The glycobiome of the rumen bacterium Butyrivibrio proteoclasticus B316(T) highlights adaptation to a polysaccharide-rich environment.</title>
        <authorList>
            <person name="Kelly W.J."/>
            <person name="Leahy S.C."/>
            <person name="Altermann E."/>
            <person name="Yeoman C.J."/>
            <person name="Dunne J.C."/>
            <person name="Kong Z."/>
            <person name="Pacheco D.M."/>
            <person name="Li D."/>
            <person name="Noel S.J."/>
            <person name="Moon C.D."/>
            <person name="Cookson A.L."/>
            <person name="Attwood G.T."/>
        </authorList>
    </citation>
    <scope>NUCLEOTIDE SEQUENCE [LARGE SCALE GENOMIC DNA]</scope>
    <source>
        <strain evidence="3">ATCC 51982 / DSM 14932 / B316</strain>
        <plasmid evidence="3">Plasmid pCY360</plasmid>
    </source>
</reference>
<feature type="signal peptide" evidence="1">
    <location>
        <begin position="1"/>
        <end position="22"/>
    </location>
</feature>
<evidence type="ECO:0000313" key="3">
    <source>
        <dbReference type="Proteomes" id="UP000001299"/>
    </source>
</evidence>
<dbReference type="PROSITE" id="PS51257">
    <property type="entry name" value="PROKAR_LIPOPROTEIN"/>
    <property type="match status" value="1"/>
</dbReference>
<dbReference type="KEGG" id="bpb:bpr_II287"/>
<dbReference type="EMBL" id="CP001812">
    <property type="protein sequence ID" value="ADL36224.1"/>
    <property type="molecule type" value="Genomic_DNA"/>
</dbReference>
<evidence type="ECO:0008006" key="4">
    <source>
        <dbReference type="Google" id="ProtNLM"/>
    </source>
</evidence>
<dbReference type="AlphaFoldDB" id="E0S492"/>
<name>E0S492_BUTPB</name>
<evidence type="ECO:0000313" key="2">
    <source>
        <dbReference type="EMBL" id="ADL36224.1"/>
    </source>
</evidence>
<dbReference type="RefSeq" id="WP_013282873.1">
    <property type="nucleotide sequence ID" value="NC_014389.1"/>
</dbReference>
<sequence length="270" mass="29746">MKKKFICTLIAFSAVLTGCGNTAELSADQAKVPLVQAQPTVKPGEAAALTDSSESVSELSLDMEAEEIVREKGFVKETRELGNDEKERLVSSFNELMDSDGVMIKTSEMEMAFNQDASITYGAVYGNDNSLVYSMYTDDAGSYLKVSEGEGYHIYYAPDTAEGFTVSMGNGAVKEDSLEFVGVFTDEESYDVVKAEVTYDDGTSQGMYLFFDRLENFIGYTYNIESVASENDIAVCSRWDSSRPSEFENFEDVVTYADLTVKMTEALSRA</sequence>
<proteinExistence type="predicted"/>
<keyword evidence="3" id="KW-1185">Reference proteome</keyword>
<accession>E0S492</accession>